<gene>
    <name evidence="3" type="ORF">GS398_17275</name>
</gene>
<dbReference type="Pfam" id="PF00144">
    <property type="entry name" value="Beta-lactamase"/>
    <property type="match status" value="1"/>
</dbReference>
<feature type="domain" description="Beta-lactamase-related" evidence="2">
    <location>
        <begin position="42"/>
        <end position="400"/>
    </location>
</feature>
<evidence type="ECO:0000313" key="3">
    <source>
        <dbReference type="EMBL" id="MXV17055.1"/>
    </source>
</evidence>
<dbReference type="GO" id="GO:0016787">
    <property type="term" value="F:hydrolase activity"/>
    <property type="evidence" value="ECO:0007669"/>
    <property type="project" value="UniProtKB-KW"/>
</dbReference>
<dbReference type="Gene3D" id="3.40.710.10">
    <property type="entry name" value="DD-peptidase/beta-lactamase superfamily"/>
    <property type="match status" value="1"/>
</dbReference>
<feature type="chain" id="PRO_5029834878" evidence="1">
    <location>
        <begin position="24"/>
        <end position="425"/>
    </location>
</feature>
<comment type="caution">
    <text evidence="3">The sequence shown here is derived from an EMBL/GenBank/DDBJ whole genome shotgun (WGS) entry which is preliminary data.</text>
</comment>
<dbReference type="PANTHER" id="PTHR43283:SF3">
    <property type="entry name" value="BETA-LACTAMASE FAMILY PROTEIN (AFU_ORTHOLOGUE AFUA_5G07500)"/>
    <property type="match status" value="1"/>
</dbReference>
<keyword evidence="3" id="KW-0378">Hydrolase</keyword>
<keyword evidence="1" id="KW-0732">Signal</keyword>
<evidence type="ECO:0000256" key="1">
    <source>
        <dbReference type="SAM" id="SignalP"/>
    </source>
</evidence>
<dbReference type="EMBL" id="WVHS01000004">
    <property type="protein sequence ID" value="MXV17055.1"/>
    <property type="molecule type" value="Genomic_DNA"/>
</dbReference>
<dbReference type="PANTHER" id="PTHR43283">
    <property type="entry name" value="BETA-LACTAMASE-RELATED"/>
    <property type="match status" value="1"/>
</dbReference>
<dbReference type="AlphaFoldDB" id="A0A7K1Y1C7"/>
<dbReference type="RefSeq" id="WP_160908064.1">
    <property type="nucleotide sequence ID" value="NZ_WVHS01000004.1"/>
</dbReference>
<evidence type="ECO:0000313" key="4">
    <source>
        <dbReference type="Proteomes" id="UP000451233"/>
    </source>
</evidence>
<evidence type="ECO:0000259" key="2">
    <source>
        <dbReference type="Pfam" id="PF00144"/>
    </source>
</evidence>
<dbReference type="InterPro" id="IPR012338">
    <property type="entry name" value="Beta-lactam/transpept-like"/>
</dbReference>
<dbReference type="InterPro" id="IPR001466">
    <property type="entry name" value="Beta-lactam-related"/>
</dbReference>
<dbReference type="SUPFAM" id="SSF56601">
    <property type="entry name" value="beta-lactamase/transpeptidase-like"/>
    <property type="match status" value="1"/>
</dbReference>
<dbReference type="Proteomes" id="UP000451233">
    <property type="component" value="Unassembled WGS sequence"/>
</dbReference>
<keyword evidence="4" id="KW-1185">Reference proteome</keyword>
<feature type="signal peptide" evidence="1">
    <location>
        <begin position="1"/>
        <end position="23"/>
    </location>
</feature>
<sequence length="425" mass="46785">MRILKIALFLFLAVSSATTPANAQAGGKNRAATGKQTALDSFLVDAVTRNWVAGSTAIILQNGKIVYDKAFGFRDREAGIRMKTSDIFRIASMTKPIVSTAALILVERGKLNLDDEVAKYIPEFRHPTVLKTFNKEDGSYTTEPARSEITVRQLLTHTSGIGYGFQDEKLNVIYQENGIPDLAITGNVTIGEKMKKLGTLPLGVQPGSKFFYGLSIDVLGYVIEVASGEPLDRFVTNNILKPLKMDDTRFFLPDGKKDRLVTMYSDAKNQPLTRIPEMNGNYNTLYPVRGARTYFSGGSGLSSTTHDYARFLQMILGGGEHNGVRILKQETVSMMCSNQLGTLNLGRGNKFGFGFEIEQGNKAPNGARAGKLAWGGAFNTTFWIDPDRRSIAVLMTQAYPASHSQALYGGFEKRVNEWLDNHNPL</sequence>
<accession>A0A7K1Y1C7</accession>
<dbReference type="InterPro" id="IPR050789">
    <property type="entry name" value="Diverse_Enzym_Activities"/>
</dbReference>
<organism evidence="3 4">
    <name type="scientific">Hufsiella ginkgonis</name>
    <dbReference type="NCBI Taxonomy" id="2695274"/>
    <lineage>
        <taxon>Bacteria</taxon>
        <taxon>Pseudomonadati</taxon>
        <taxon>Bacteroidota</taxon>
        <taxon>Sphingobacteriia</taxon>
        <taxon>Sphingobacteriales</taxon>
        <taxon>Sphingobacteriaceae</taxon>
        <taxon>Hufsiella</taxon>
    </lineage>
</organism>
<proteinExistence type="predicted"/>
<name>A0A7K1Y1C7_9SPHI</name>
<reference evidence="3 4" key="1">
    <citation type="submission" date="2019-11" db="EMBL/GenBank/DDBJ databases">
        <title>Pedobacter sp. HMF7056 Genome sequencing and assembly.</title>
        <authorList>
            <person name="Kang H."/>
            <person name="Kim H."/>
            <person name="Joh K."/>
        </authorList>
    </citation>
    <scope>NUCLEOTIDE SEQUENCE [LARGE SCALE GENOMIC DNA]</scope>
    <source>
        <strain evidence="3 4">HMF7056</strain>
    </source>
</reference>
<protein>
    <submittedName>
        <fullName evidence="3">Serine hydrolase</fullName>
    </submittedName>
</protein>